<dbReference type="EMBL" id="CAJJDP010000096">
    <property type="protein sequence ID" value="CAD8190206.1"/>
    <property type="molecule type" value="Genomic_DNA"/>
</dbReference>
<reference evidence="1" key="1">
    <citation type="submission" date="2021-01" db="EMBL/GenBank/DDBJ databases">
        <authorList>
            <consortium name="Genoscope - CEA"/>
            <person name="William W."/>
        </authorList>
    </citation>
    <scope>NUCLEOTIDE SEQUENCE</scope>
</reference>
<keyword evidence="2" id="KW-1185">Reference proteome</keyword>
<sequence>MNKNNNNNALRSQTSFMSENHALKPYGNNFIDHPYMNQKYFINSIQSNSMSIWRKMINLKSPNIILHILNLVQEGHQQQLQEFCNCFQNALRNHTTPTQEHINYYKHLYLGLLVASGVLLRTHIQPPYILIMCQGHYYINILKKQKGMGSKIMKSVSNNNEGLCVFIQIKKLFILNFCFYTFQHDLYLGSGNVLILDS</sequence>
<proteinExistence type="predicted"/>
<dbReference type="Proteomes" id="UP000683925">
    <property type="component" value="Unassembled WGS sequence"/>
</dbReference>
<protein>
    <submittedName>
        <fullName evidence="1">Uncharacterized protein</fullName>
    </submittedName>
</protein>
<comment type="caution">
    <text evidence="1">The sequence shown here is derived from an EMBL/GenBank/DDBJ whole genome shotgun (WGS) entry which is preliminary data.</text>
</comment>
<evidence type="ECO:0000313" key="2">
    <source>
        <dbReference type="Proteomes" id="UP000683925"/>
    </source>
</evidence>
<gene>
    <name evidence="1" type="ORF">POCTA_138.1.T0970017</name>
</gene>
<accession>A0A8S1WWN6</accession>
<name>A0A8S1WWN6_PAROT</name>
<evidence type="ECO:0000313" key="1">
    <source>
        <dbReference type="EMBL" id="CAD8190206.1"/>
    </source>
</evidence>
<dbReference type="OrthoDB" id="291928at2759"/>
<organism evidence="1 2">
    <name type="scientific">Paramecium octaurelia</name>
    <dbReference type="NCBI Taxonomy" id="43137"/>
    <lineage>
        <taxon>Eukaryota</taxon>
        <taxon>Sar</taxon>
        <taxon>Alveolata</taxon>
        <taxon>Ciliophora</taxon>
        <taxon>Intramacronucleata</taxon>
        <taxon>Oligohymenophorea</taxon>
        <taxon>Peniculida</taxon>
        <taxon>Parameciidae</taxon>
        <taxon>Paramecium</taxon>
    </lineage>
</organism>
<dbReference type="AlphaFoldDB" id="A0A8S1WWN6"/>